<protein>
    <submittedName>
        <fullName evidence="1">Uncharacterized protein</fullName>
    </submittedName>
</protein>
<dbReference type="Proteomes" id="UP001244011">
    <property type="component" value="Unassembled WGS sequence"/>
</dbReference>
<name>A0AAJ0C1X3_9PEZI</name>
<gene>
    <name evidence="1" type="ORF">QBC33DRAFT_535949</name>
</gene>
<keyword evidence="2" id="KW-1185">Reference proteome</keyword>
<evidence type="ECO:0000313" key="1">
    <source>
        <dbReference type="EMBL" id="KAK1768002.1"/>
    </source>
</evidence>
<reference evidence="1" key="1">
    <citation type="submission" date="2023-06" db="EMBL/GenBank/DDBJ databases">
        <title>Genome-scale phylogeny and comparative genomics of the fungal order Sordariales.</title>
        <authorList>
            <consortium name="Lawrence Berkeley National Laboratory"/>
            <person name="Hensen N."/>
            <person name="Bonometti L."/>
            <person name="Westerberg I."/>
            <person name="Brannstrom I.O."/>
            <person name="Guillou S."/>
            <person name="Cros-Aarteil S."/>
            <person name="Calhoun S."/>
            <person name="Haridas S."/>
            <person name="Kuo A."/>
            <person name="Mondo S."/>
            <person name="Pangilinan J."/>
            <person name="Riley R."/>
            <person name="Labutti K."/>
            <person name="Andreopoulos B."/>
            <person name="Lipzen A."/>
            <person name="Chen C."/>
            <person name="Yanf M."/>
            <person name="Daum C."/>
            <person name="Ng V."/>
            <person name="Clum A."/>
            <person name="Steindorff A."/>
            <person name="Ohm R."/>
            <person name="Martin F."/>
            <person name="Silar P."/>
            <person name="Natvig D."/>
            <person name="Lalanne C."/>
            <person name="Gautier V."/>
            <person name="Ament-Velasquez S.L."/>
            <person name="Kruys A."/>
            <person name="Hutchinson M.I."/>
            <person name="Powell A.J."/>
            <person name="Barry K."/>
            <person name="Miller A.N."/>
            <person name="Grigoriev I.V."/>
            <person name="Debuchy R."/>
            <person name="Gladieux P."/>
            <person name="Thoren M.H."/>
            <person name="Johannesson H."/>
        </authorList>
    </citation>
    <scope>NUCLEOTIDE SEQUENCE</scope>
    <source>
        <strain evidence="1">8032-3</strain>
    </source>
</reference>
<comment type="caution">
    <text evidence="1">The sequence shown here is derived from an EMBL/GenBank/DDBJ whole genome shotgun (WGS) entry which is preliminary data.</text>
</comment>
<dbReference type="EMBL" id="MU839006">
    <property type="protein sequence ID" value="KAK1768002.1"/>
    <property type="molecule type" value="Genomic_DNA"/>
</dbReference>
<dbReference type="RefSeq" id="XP_060284215.1">
    <property type="nucleotide sequence ID" value="XM_060427660.1"/>
</dbReference>
<evidence type="ECO:0000313" key="2">
    <source>
        <dbReference type="Proteomes" id="UP001244011"/>
    </source>
</evidence>
<organism evidence="1 2">
    <name type="scientific">Phialemonium atrogriseum</name>
    <dbReference type="NCBI Taxonomy" id="1093897"/>
    <lineage>
        <taxon>Eukaryota</taxon>
        <taxon>Fungi</taxon>
        <taxon>Dikarya</taxon>
        <taxon>Ascomycota</taxon>
        <taxon>Pezizomycotina</taxon>
        <taxon>Sordariomycetes</taxon>
        <taxon>Sordariomycetidae</taxon>
        <taxon>Cephalothecales</taxon>
        <taxon>Cephalothecaceae</taxon>
        <taxon>Phialemonium</taxon>
    </lineage>
</organism>
<proteinExistence type="predicted"/>
<sequence>MRTLAKSPGCAVTNRLILIGNSCSREVFHPDYSILEHPYPHSVFVSAMNSGKRFLVCKEDLGNNSQRGECMYDGGQTRRVWSTDTRTCSRCSTKLPRTPSRAFFTSHSFRSPDRSRSHLRKVGSAILEALAGLETTISSTFSSQLQSRG</sequence>
<dbReference type="GeneID" id="85310847"/>
<accession>A0AAJ0C1X3</accession>
<dbReference type="AlphaFoldDB" id="A0AAJ0C1X3"/>